<comment type="caution">
    <text evidence="1">The sequence shown here is derived from an EMBL/GenBank/DDBJ whole genome shotgun (WGS) entry which is preliminary data.</text>
</comment>
<proteinExistence type="predicted"/>
<keyword evidence="2" id="KW-1185">Reference proteome</keyword>
<accession>A0A4U5M8H3</accession>
<reference evidence="1 2" key="1">
    <citation type="journal article" date="2015" name="Genome Biol.">
        <title>Comparative genomics of Steinernema reveals deeply conserved gene regulatory networks.</title>
        <authorList>
            <person name="Dillman A.R."/>
            <person name="Macchietto M."/>
            <person name="Porter C.F."/>
            <person name="Rogers A."/>
            <person name="Williams B."/>
            <person name="Antoshechkin I."/>
            <person name="Lee M.M."/>
            <person name="Goodwin Z."/>
            <person name="Lu X."/>
            <person name="Lewis E.E."/>
            <person name="Goodrich-Blair H."/>
            <person name="Stock S.P."/>
            <person name="Adams B.J."/>
            <person name="Sternberg P.W."/>
            <person name="Mortazavi A."/>
        </authorList>
    </citation>
    <scope>NUCLEOTIDE SEQUENCE [LARGE SCALE GENOMIC DNA]</scope>
    <source>
        <strain evidence="1 2">ALL</strain>
    </source>
</reference>
<protein>
    <submittedName>
        <fullName evidence="1">Uncharacterized protein</fullName>
    </submittedName>
</protein>
<evidence type="ECO:0000313" key="1">
    <source>
        <dbReference type="EMBL" id="TKR65251.1"/>
    </source>
</evidence>
<dbReference type="EMBL" id="AZBU02000009">
    <property type="protein sequence ID" value="TKR65251.1"/>
    <property type="molecule type" value="Genomic_DNA"/>
</dbReference>
<gene>
    <name evidence="1" type="ORF">L596_025680</name>
</gene>
<reference evidence="1 2" key="2">
    <citation type="journal article" date="2019" name="G3 (Bethesda)">
        <title>Hybrid Assembly of the Genome of the Entomopathogenic Nematode Steinernema carpocapsae Identifies the X-Chromosome.</title>
        <authorList>
            <person name="Serra L."/>
            <person name="Macchietto M."/>
            <person name="Macias-Munoz A."/>
            <person name="McGill C.J."/>
            <person name="Rodriguez I.M."/>
            <person name="Rodriguez B."/>
            <person name="Murad R."/>
            <person name="Mortazavi A."/>
        </authorList>
    </citation>
    <scope>NUCLEOTIDE SEQUENCE [LARGE SCALE GENOMIC DNA]</scope>
    <source>
        <strain evidence="1 2">ALL</strain>
    </source>
</reference>
<dbReference type="Proteomes" id="UP000298663">
    <property type="component" value="Unassembled WGS sequence"/>
</dbReference>
<dbReference type="AlphaFoldDB" id="A0A4U5M8H3"/>
<name>A0A4U5M8H3_STECR</name>
<evidence type="ECO:0000313" key="2">
    <source>
        <dbReference type="Proteomes" id="UP000298663"/>
    </source>
</evidence>
<sequence length="69" mass="7949">MSTKLPRQPNTCDQYAVDSIYVADRRDFFNPCLYGGRLFQQFMVDNWVKVEQQRAAPFVAEAESENAQG</sequence>
<organism evidence="1 2">
    <name type="scientific">Steinernema carpocapsae</name>
    <name type="common">Entomopathogenic nematode</name>
    <dbReference type="NCBI Taxonomy" id="34508"/>
    <lineage>
        <taxon>Eukaryota</taxon>
        <taxon>Metazoa</taxon>
        <taxon>Ecdysozoa</taxon>
        <taxon>Nematoda</taxon>
        <taxon>Chromadorea</taxon>
        <taxon>Rhabditida</taxon>
        <taxon>Tylenchina</taxon>
        <taxon>Panagrolaimomorpha</taxon>
        <taxon>Strongyloidoidea</taxon>
        <taxon>Steinernematidae</taxon>
        <taxon>Steinernema</taxon>
    </lineage>
</organism>